<dbReference type="AlphaFoldDB" id="A0A7S9QCZ1"/>
<reference evidence="2 3" key="1">
    <citation type="submission" date="2020-11" db="EMBL/GenBank/DDBJ databases">
        <title>Description of Pontivivens ytuae sp. nov. isolated from deep sea sediment of Mariana Trench.</title>
        <authorList>
            <person name="Wang Z."/>
            <person name="Sun Q.-L."/>
            <person name="Xu X.-D."/>
            <person name="Tang Y.-Z."/>
            <person name="Zhang J."/>
        </authorList>
    </citation>
    <scope>NUCLEOTIDE SEQUENCE [LARGE SCALE GENOMIC DNA]</scope>
    <source>
        <strain evidence="2 3">MT2928</strain>
    </source>
</reference>
<organism evidence="2 3">
    <name type="scientific">Pontivivens ytuae</name>
    <dbReference type="NCBI Taxonomy" id="2789856"/>
    <lineage>
        <taxon>Bacteria</taxon>
        <taxon>Pseudomonadati</taxon>
        <taxon>Pseudomonadota</taxon>
        <taxon>Alphaproteobacteria</taxon>
        <taxon>Rhodobacterales</taxon>
        <taxon>Paracoccaceae</taxon>
        <taxon>Pontivivens</taxon>
    </lineage>
</organism>
<keyword evidence="3" id="KW-1185">Reference proteome</keyword>
<dbReference type="Proteomes" id="UP000594800">
    <property type="component" value="Chromosome"/>
</dbReference>
<dbReference type="KEGG" id="poz:I0K15_02440"/>
<gene>
    <name evidence="1" type="ORF">I0K15_02440</name>
    <name evidence="2" type="ORF">I0K15_02870</name>
</gene>
<accession>A0A7S9QCZ1</accession>
<proteinExistence type="predicted"/>
<dbReference type="RefSeq" id="WP_196103871.1">
    <property type="nucleotide sequence ID" value="NZ_CP064942.1"/>
</dbReference>
<evidence type="ECO:0000313" key="3">
    <source>
        <dbReference type="Proteomes" id="UP000594800"/>
    </source>
</evidence>
<protein>
    <submittedName>
        <fullName evidence="2">Uncharacterized protein</fullName>
    </submittedName>
</protein>
<evidence type="ECO:0000313" key="1">
    <source>
        <dbReference type="EMBL" id="QPH54662.1"/>
    </source>
</evidence>
<dbReference type="EMBL" id="CP064942">
    <property type="protein sequence ID" value="QPH54738.1"/>
    <property type="molecule type" value="Genomic_DNA"/>
</dbReference>
<sequence>MKLITRFEAAQRSTPELHRLLRETFNALVQSDPDTAQRRNALASIETIQAELASRDP</sequence>
<evidence type="ECO:0000313" key="2">
    <source>
        <dbReference type="EMBL" id="QPH54738.1"/>
    </source>
</evidence>
<dbReference type="KEGG" id="poz:I0K15_02870"/>
<name>A0A7S9QCZ1_9RHOB</name>
<dbReference type="EMBL" id="CP064942">
    <property type="protein sequence ID" value="QPH54662.1"/>
    <property type="molecule type" value="Genomic_DNA"/>
</dbReference>